<comment type="caution">
    <text evidence="8">Lacks conserved residue(s) required for the propagation of feature annotation.</text>
</comment>
<evidence type="ECO:0000256" key="1">
    <source>
        <dbReference type="ARBA" id="ARBA00004871"/>
    </source>
</evidence>
<dbReference type="Pfam" id="PF08501">
    <property type="entry name" value="Shikimate_dh_N"/>
    <property type="match status" value="1"/>
</dbReference>
<feature type="binding site" evidence="8">
    <location>
        <position position="219"/>
    </location>
    <ligand>
        <name>NADP(+)</name>
        <dbReference type="ChEBI" id="CHEBI:58349"/>
    </ligand>
</feature>
<dbReference type="InterPro" id="IPR022893">
    <property type="entry name" value="Shikimate_DH_fam"/>
</dbReference>
<organism evidence="12 13">
    <name type="scientific">Marinobacter antarcticus</name>
    <dbReference type="NCBI Taxonomy" id="564117"/>
    <lineage>
        <taxon>Bacteria</taxon>
        <taxon>Pseudomonadati</taxon>
        <taxon>Pseudomonadota</taxon>
        <taxon>Gammaproteobacteria</taxon>
        <taxon>Pseudomonadales</taxon>
        <taxon>Marinobacteraceae</taxon>
        <taxon>Marinobacter</taxon>
    </lineage>
</organism>
<dbReference type="GO" id="GO:0009423">
    <property type="term" value="P:chorismate biosynthetic process"/>
    <property type="evidence" value="ECO:0007669"/>
    <property type="project" value="UniProtKB-UniRule"/>
</dbReference>
<sequence length="275" mass="29125">MNNEFYAVVGHPINHSKSPRIHSLFASQTGEPVEYTAVQAPLDDFAATVRRFFEGGGKGLNVTVPFKEQAWELAECFAARAEKAGAANTLYQNSAGQLVADNTDGYGLVRDLATNHGVQLQGARVLVLGAGGAVRGVLGPLLEQQPASLTIANRTVAKAQALAALFADEAGTATLSACGFNEPDQPFDVIINGTSASLQGDLPPLCANVIAAGTVVYDMMYSLQTTTFNQWALDNGAVRVFDGLGMLVEQAAESFRVWRGVRPETAPVIDALRND</sequence>
<dbReference type="STRING" id="564117.SAMN05216369_0514"/>
<evidence type="ECO:0000256" key="4">
    <source>
        <dbReference type="ARBA" id="ARBA00022857"/>
    </source>
</evidence>
<feature type="domain" description="Quinate/shikimate 5-dehydrogenase/glutamyl-tRNA reductase" evidence="9">
    <location>
        <begin position="112"/>
        <end position="197"/>
    </location>
</feature>
<feature type="domain" description="SDH C-terminal" evidence="11">
    <location>
        <begin position="243"/>
        <end position="273"/>
    </location>
</feature>
<dbReference type="HAMAP" id="MF_00222">
    <property type="entry name" value="Shikimate_DH_AroE"/>
    <property type="match status" value="1"/>
</dbReference>
<dbReference type="Gene3D" id="3.40.50.720">
    <property type="entry name" value="NAD(P)-binding Rossmann-like Domain"/>
    <property type="match status" value="1"/>
</dbReference>
<evidence type="ECO:0000259" key="9">
    <source>
        <dbReference type="Pfam" id="PF01488"/>
    </source>
</evidence>
<dbReference type="AlphaFoldDB" id="A0A1M6PUZ1"/>
<evidence type="ECO:0000256" key="7">
    <source>
        <dbReference type="ARBA" id="ARBA00049442"/>
    </source>
</evidence>
<evidence type="ECO:0000256" key="5">
    <source>
        <dbReference type="ARBA" id="ARBA00023002"/>
    </source>
</evidence>
<evidence type="ECO:0000259" key="10">
    <source>
        <dbReference type="Pfam" id="PF08501"/>
    </source>
</evidence>
<dbReference type="Gene3D" id="3.40.50.10860">
    <property type="entry name" value="Leucine Dehydrogenase, chain A, domain 1"/>
    <property type="match status" value="1"/>
</dbReference>
<dbReference type="InterPro" id="IPR041121">
    <property type="entry name" value="SDH_C"/>
</dbReference>
<dbReference type="PANTHER" id="PTHR21089">
    <property type="entry name" value="SHIKIMATE DEHYDROGENASE"/>
    <property type="match status" value="1"/>
</dbReference>
<proteinExistence type="inferred from homology"/>
<dbReference type="FunFam" id="3.40.50.10860:FF:000006">
    <property type="entry name" value="Shikimate dehydrogenase (NADP(+))"/>
    <property type="match status" value="1"/>
</dbReference>
<dbReference type="FunFam" id="3.40.50.720:FF:000104">
    <property type="entry name" value="Shikimate dehydrogenase (NADP(+))"/>
    <property type="match status" value="1"/>
</dbReference>
<dbReference type="InterPro" id="IPR036291">
    <property type="entry name" value="NAD(P)-bd_dom_sf"/>
</dbReference>
<dbReference type="InterPro" id="IPR046346">
    <property type="entry name" value="Aminoacid_DH-like_N_sf"/>
</dbReference>
<gene>
    <name evidence="8" type="primary">aroE</name>
    <name evidence="12" type="ORF">SAMN05216369_0514</name>
</gene>
<dbReference type="GO" id="GO:0019632">
    <property type="term" value="P:shikimate metabolic process"/>
    <property type="evidence" value="ECO:0007669"/>
    <property type="project" value="InterPro"/>
</dbReference>
<dbReference type="SUPFAM" id="SSF53223">
    <property type="entry name" value="Aminoacid dehydrogenase-like, N-terminal domain"/>
    <property type="match status" value="1"/>
</dbReference>
<accession>A0A1M6PUZ1</accession>
<keyword evidence="6 8" id="KW-0057">Aromatic amino acid biosynthesis</keyword>
<dbReference type="UniPathway" id="UPA00053">
    <property type="reaction ID" value="UER00087"/>
</dbReference>
<dbReference type="GO" id="GO:0005829">
    <property type="term" value="C:cytosol"/>
    <property type="evidence" value="ECO:0007669"/>
    <property type="project" value="TreeGrafter"/>
</dbReference>
<dbReference type="GO" id="GO:0050661">
    <property type="term" value="F:NADP binding"/>
    <property type="evidence" value="ECO:0007669"/>
    <property type="project" value="InterPro"/>
</dbReference>
<comment type="subunit">
    <text evidence="8">Homodimer.</text>
</comment>
<dbReference type="NCBIfam" id="NF001310">
    <property type="entry name" value="PRK00258.1-2"/>
    <property type="match status" value="1"/>
</dbReference>
<dbReference type="InterPro" id="IPR006151">
    <property type="entry name" value="Shikm_DH/Glu-tRNA_Rdtase"/>
</dbReference>
<dbReference type="InterPro" id="IPR013708">
    <property type="entry name" value="Shikimate_DH-bd_N"/>
</dbReference>
<feature type="binding site" evidence="8">
    <location>
        <position position="88"/>
    </location>
    <ligand>
        <name>shikimate</name>
        <dbReference type="ChEBI" id="CHEBI:36208"/>
    </ligand>
</feature>
<dbReference type="EMBL" id="FRAQ01000001">
    <property type="protein sequence ID" value="SHK11736.1"/>
    <property type="molecule type" value="Genomic_DNA"/>
</dbReference>
<dbReference type="Pfam" id="PF01488">
    <property type="entry name" value="Shikimate_DH"/>
    <property type="match status" value="1"/>
</dbReference>
<evidence type="ECO:0000313" key="13">
    <source>
        <dbReference type="Proteomes" id="UP000184497"/>
    </source>
</evidence>
<feature type="binding site" evidence="8">
    <location>
        <position position="250"/>
    </location>
    <ligand>
        <name>shikimate</name>
        <dbReference type="ChEBI" id="CHEBI:36208"/>
    </ligand>
</feature>
<feature type="domain" description="Shikimate dehydrogenase substrate binding N-terminal" evidence="10">
    <location>
        <begin position="8"/>
        <end position="90"/>
    </location>
</feature>
<comment type="pathway">
    <text evidence="1 8">Metabolic intermediate biosynthesis; chorismate biosynthesis; chorismate from D-erythrose 4-phosphate and phosphoenolpyruvate: step 4/7.</text>
</comment>
<dbReference type="OrthoDB" id="9776868at2"/>
<feature type="binding site" evidence="8">
    <location>
        <position position="243"/>
    </location>
    <ligand>
        <name>NADP(+)</name>
        <dbReference type="ChEBI" id="CHEBI:58349"/>
    </ligand>
</feature>
<dbReference type="SUPFAM" id="SSF51735">
    <property type="entry name" value="NAD(P)-binding Rossmann-fold domains"/>
    <property type="match status" value="1"/>
</dbReference>
<keyword evidence="5 8" id="KW-0560">Oxidoreductase</keyword>
<feature type="binding site" evidence="8">
    <location>
        <begin position="129"/>
        <end position="133"/>
    </location>
    <ligand>
        <name>NADP(+)</name>
        <dbReference type="ChEBI" id="CHEBI:58349"/>
    </ligand>
</feature>
<dbReference type="EC" id="1.1.1.25" evidence="2 8"/>
<name>A0A1M6PUZ1_9GAMM</name>
<evidence type="ECO:0000256" key="2">
    <source>
        <dbReference type="ARBA" id="ARBA00012962"/>
    </source>
</evidence>
<feature type="binding site" evidence="8">
    <location>
        <position position="63"/>
    </location>
    <ligand>
        <name>shikimate</name>
        <dbReference type="ChEBI" id="CHEBI:36208"/>
    </ligand>
</feature>
<evidence type="ECO:0000256" key="8">
    <source>
        <dbReference type="HAMAP-Rule" id="MF_00222"/>
    </source>
</evidence>
<dbReference type="PANTHER" id="PTHR21089:SF1">
    <property type="entry name" value="BIFUNCTIONAL 3-DEHYDROQUINATE DEHYDRATASE_SHIKIMATE DEHYDROGENASE, CHLOROPLASTIC"/>
    <property type="match status" value="1"/>
</dbReference>
<evidence type="ECO:0000313" key="12">
    <source>
        <dbReference type="EMBL" id="SHK11736.1"/>
    </source>
</evidence>
<feature type="binding site" evidence="8">
    <location>
        <position position="104"/>
    </location>
    <ligand>
        <name>shikimate</name>
        <dbReference type="ChEBI" id="CHEBI:36208"/>
    </ligand>
</feature>
<reference evidence="13" key="1">
    <citation type="submission" date="2016-11" db="EMBL/GenBank/DDBJ databases">
        <authorList>
            <person name="Varghese N."/>
            <person name="Submissions S."/>
        </authorList>
    </citation>
    <scope>NUCLEOTIDE SEQUENCE [LARGE SCALE GENOMIC DNA]</scope>
    <source>
        <strain evidence="13">CGMCC 1.10835</strain>
    </source>
</reference>
<dbReference type="GO" id="GO:0009073">
    <property type="term" value="P:aromatic amino acid family biosynthetic process"/>
    <property type="evidence" value="ECO:0007669"/>
    <property type="project" value="UniProtKB-KW"/>
</dbReference>
<keyword evidence="4 8" id="KW-0521">NADP</keyword>
<protein>
    <recommendedName>
        <fullName evidence="2 8">Shikimate dehydrogenase (NADP(+))</fullName>
        <shortName evidence="8">SDH</shortName>
        <ecNumber evidence="2 8">1.1.1.25</ecNumber>
    </recommendedName>
</protein>
<feature type="binding site" evidence="8">
    <location>
        <begin position="16"/>
        <end position="18"/>
    </location>
    <ligand>
        <name>shikimate</name>
        <dbReference type="ChEBI" id="CHEBI:36208"/>
    </ligand>
</feature>
<comment type="catalytic activity">
    <reaction evidence="7 8">
        <text>shikimate + NADP(+) = 3-dehydroshikimate + NADPH + H(+)</text>
        <dbReference type="Rhea" id="RHEA:17737"/>
        <dbReference type="ChEBI" id="CHEBI:15378"/>
        <dbReference type="ChEBI" id="CHEBI:16630"/>
        <dbReference type="ChEBI" id="CHEBI:36208"/>
        <dbReference type="ChEBI" id="CHEBI:57783"/>
        <dbReference type="ChEBI" id="CHEBI:58349"/>
        <dbReference type="EC" id="1.1.1.25"/>
    </reaction>
</comment>
<evidence type="ECO:0000256" key="3">
    <source>
        <dbReference type="ARBA" id="ARBA00022605"/>
    </source>
</evidence>
<evidence type="ECO:0000259" key="11">
    <source>
        <dbReference type="Pfam" id="PF18317"/>
    </source>
</evidence>
<feature type="binding site" evidence="8">
    <location>
        <position position="221"/>
    </location>
    <ligand>
        <name>shikimate</name>
        <dbReference type="ChEBI" id="CHEBI:36208"/>
    </ligand>
</feature>
<keyword evidence="3 8" id="KW-0028">Amino-acid biosynthesis</keyword>
<comment type="similarity">
    <text evidence="8">Belongs to the shikimate dehydrogenase family.</text>
</comment>
<dbReference type="RefSeq" id="WP_072795272.1">
    <property type="nucleotide sequence ID" value="NZ_FRAQ01000001.1"/>
</dbReference>
<dbReference type="GO" id="GO:0008652">
    <property type="term" value="P:amino acid biosynthetic process"/>
    <property type="evidence" value="ECO:0007669"/>
    <property type="project" value="UniProtKB-KW"/>
</dbReference>
<dbReference type="InterPro" id="IPR011342">
    <property type="entry name" value="Shikimate_DH"/>
</dbReference>
<dbReference type="NCBIfam" id="TIGR00507">
    <property type="entry name" value="aroE"/>
    <property type="match status" value="1"/>
</dbReference>
<dbReference type="Proteomes" id="UP000184497">
    <property type="component" value="Unassembled WGS sequence"/>
</dbReference>
<keyword evidence="13" id="KW-1185">Reference proteome</keyword>
<feature type="binding site" evidence="8">
    <location>
        <begin position="153"/>
        <end position="158"/>
    </location>
    <ligand>
        <name>NADP(+)</name>
        <dbReference type="ChEBI" id="CHEBI:58349"/>
    </ligand>
</feature>
<dbReference type="CDD" id="cd01065">
    <property type="entry name" value="NAD_bind_Shikimate_DH"/>
    <property type="match status" value="1"/>
</dbReference>
<dbReference type="Pfam" id="PF18317">
    <property type="entry name" value="SDH_C"/>
    <property type="match status" value="1"/>
</dbReference>
<dbReference type="GO" id="GO:0004764">
    <property type="term" value="F:shikimate 3-dehydrogenase (NADP+) activity"/>
    <property type="evidence" value="ECO:0007669"/>
    <property type="project" value="UniProtKB-UniRule"/>
</dbReference>
<feature type="active site" description="Proton acceptor" evidence="8">
    <location>
        <position position="67"/>
    </location>
</feature>
<evidence type="ECO:0000256" key="6">
    <source>
        <dbReference type="ARBA" id="ARBA00023141"/>
    </source>
</evidence>
<comment type="function">
    <text evidence="8">Involved in the biosynthesis of the chorismate, which leads to the biosynthesis of aromatic amino acids. Catalyzes the reversible NADPH linked reduction of 3-dehydroshikimate (DHSA) to yield shikimate (SA).</text>
</comment>